<evidence type="ECO:0000256" key="4">
    <source>
        <dbReference type="ARBA" id="ARBA00022679"/>
    </source>
</evidence>
<keyword evidence="10" id="KW-1185">Reference proteome</keyword>
<dbReference type="PANTHER" id="PTHR43304:SF1">
    <property type="entry name" value="PAC DOMAIN-CONTAINING PROTEIN"/>
    <property type="match status" value="1"/>
</dbReference>
<dbReference type="EMBL" id="CP002198">
    <property type="protein sequence ID" value="ADN15811.1"/>
    <property type="molecule type" value="Genomic_DNA"/>
</dbReference>
<feature type="domain" description="PAS" evidence="7">
    <location>
        <begin position="183"/>
        <end position="258"/>
    </location>
</feature>
<name>E0UJA8_GLOV7</name>
<dbReference type="InterPro" id="IPR035965">
    <property type="entry name" value="PAS-like_dom_sf"/>
</dbReference>
<dbReference type="SMART" id="SM00086">
    <property type="entry name" value="PAC"/>
    <property type="match status" value="2"/>
</dbReference>
<organism evidence="9 10">
    <name type="scientific">Gloeothece verrucosa (strain PCC 7822)</name>
    <name type="common">Cyanothece sp. (strain PCC 7822)</name>
    <dbReference type="NCBI Taxonomy" id="497965"/>
    <lineage>
        <taxon>Bacteria</taxon>
        <taxon>Bacillati</taxon>
        <taxon>Cyanobacteriota</taxon>
        <taxon>Cyanophyceae</taxon>
        <taxon>Oscillatoriophycideae</taxon>
        <taxon>Chroococcales</taxon>
        <taxon>Aphanothecaceae</taxon>
        <taxon>Gloeothece</taxon>
        <taxon>Gloeothece verrucosa</taxon>
    </lineage>
</organism>
<keyword evidence="5" id="KW-0418">Kinase</keyword>
<dbReference type="SMART" id="SM00091">
    <property type="entry name" value="PAS"/>
    <property type="match status" value="2"/>
</dbReference>
<feature type="domain" description="PAC" evidence="8">
    <location>
        <begin position="258"/>
        <end position="310"/>
    </location>
</feature>
<reference evidence="10" key="1">
    <citation type="journal article" date="2011" name="MBio">
        <title>Novel metabolic attributes of the genus Cyanothece, comprising a group of unicellular nitrogen-fixing Cyanobacteria.</title>
        <authorList>
            <person name="Bandyopadhyay A."/>
            <person name="Elvitigala T."/>
            <person name="Welsh E."/>
            <person name="Stockel J."/>
            <person name="Liberton M."/>
            <person name="Min H."/>
            <person name="Sherman L.A."/>
            <person name="Pakrasi H.B."/>
        </authorList>
    </citation>
    <scope>NUCLEOTIDE SEQUENCE [LARGE SCALE GENOMIC DNA]</scope>
    <source>
        <strain evidence="10">PCC 7822</strain>
    </source>
</reference>
<dbReference type="Pfam" id="PF08448">
    <property type="entry name" value="PAS_4"/>
    <property type="match status" value="1"/>
</dbReference>
<evidence type="ECO:0000256" key="6">
    <source>
        <dbReference type="SAM" id="Coils"/>
    </source>
</evidence>
<evidence type="ECO:0000256" key="1">
    <source>
        <dbReference type="ARBA" id="ARBA00000085"/>
    </source>
</evidence>
<evidence type="ECO:0000256" key="3">
    <source>
        <dbReference type="ARBA" id="ARBA00022553"/>
    </source>
</evidence>
<evidence type="ECO:0000256" key="2">
    <source>
        <dbReference type="ARBA" id="ARBA00012438"/>
    </source>
</evidence>
<dbReference type="Gene3D" id="3.30.450.20">
    <property type="entry name" value="PAS domain"/>
    <property type="match status" value="2"/>
</dbReference>
<proteinExistence type="predicted"/>
<dbReference type="Pfam" id="PF13426">
    <property type="entry name" value="PAS_9"/>
    <property type="match status" value="1"/>
</dbReference>
<dbReference type="InterPro" id="IPR000700">
    <property type="entry name" value="PAS-assoc_C"/>
</dbReference>
<evidence type="ECO:0000259" key="8">
    <source>
        <dbReference type="PROSITE" id="PS50113"/>
    </source>
</evidence>
<dbReference type="InterPro" id="IPR013656">
    <property type="entry name" value="PAS_4"/>
</dbReference>
<dbReference type="PROSITE" id="PS50112">
    <property type="entry name" value="PAS"/>
    <property type="match status" value="1"/>
</dbReference>
<keyword evidence="3" id="KW-0597">Phosphoprotein</keyword>
<dbReference type="InterPro" id="IPR000014">
    <property type="entry name" value="PAS"/>
</dbReference>
<dbReference type="STRING" id="497965.Cyan7822_3880"/>
<dbReference type="AlphaFoldDB" id="E0UJA8"/>
<gene>
    <name evidence="9" type="ordered locus">Cyan7822_3880</name>
</gene>
<evidence type="ECO:0000313" key="10">
    <source>
        <dbReference type="Proteomes" id="UP000008206"/>
    </source>
</evidence>
<dbReference type="InterPro" id="IPR052162">
    <property type="entry name" value="Sensor_kinase/Photoreceptor"/>
</dbReference>
<evidence type="ECO:0000256" key="5">
    <source>
        <dbReference type="ARBA" id="ARBA00022777"/>
    </source>
</evidence>
<dbReference type="NCBIfam" id="TIGR00229">
    <property type="entry name" value="sensory_box"/>
    <property type="match status" value="2"/>
</dbReference>
<dbReference type="PANTHER" id="PTHR43304">
    <property type="entry name" value="PHYTOCHROME-LIKE PROTEIN CPH1"/>
    <property type="match status" value="1"/>
</dbReference>
<keyword evidence="4" id="KW-0808">Transferase</keyword>
<evidence type="ECO:0000259" key="7">
    <source>
        <dbReference type="PROSITE" id="PS50112"/>
    </source>
</evidence>
<dbReference type="KEGG" id="cyj:Cyan7822_3880"/>
<dbReference type="Proteomes" id="UP000008206">
    <property type="component" value="Chromosome"/>
</dbReference>
<dbReference type="PROSITE" id="PS50113">
    <property type="entry name" value="PAC"/>
    <property type="match status" value="2"/>
</dbReference>
<dbReference type="eggNOG" id="COG2202">
    <property type="taxonomic scope" value="Bacteria"/>
</dbReference>
<accession>E0UJA8</accession>
<feature type="coiled-coil region" evidence="6">
    <location>
        <begin position="295"/>
        <end position="332"/>
    </location>
</feature>
<dbReference type="SUPFAM" id="SSF55785">
    <property type="entry name" value="PYP-like sensor domain (PAS domain)"/>
    <property type="match status" value="2"/>
</dbReference>
<dbReference type="InterPro" id="IPR001610">
    <property type="entry name" value="PAC"/>
</dbReference>
<dbReference type="GO" id="GO:0004673">
    <property type="term" value="F:protein histidine kinase activity"/>
    <property type="evidence" value="ECO:0007669"/>
    <property type="project" value="UniProtKB-EC"/>
</dbReference>
<keyword evidence="6" id="KW-0175">Coiled coil</keyword>
<dbReference type="HOGENOM" id="CLU_782371_0_0_3"/>
<dbReference type="CDD" id="cd00130">
    <property type="entry name" value="PAS"/>
    <property type="match status" value="1"/>
</dbReference>
<protein>
    <recommendedName>
        <fullName evidence="2">histidine kinase</fullName>
        <ecNumber evidence="2">2.7.13.3</ecNumber>
    </recommendedName>
</protein>
<dbReference type="EC" id="2.7.13.3" evidence="2"/>
<feature type="coiled-coil region" evidence="6">
    <location>
        <begin position="24"/>
        <end position="65"/>
    </location>
</feature>
<comment type="catalytic activity">
    <reaction evidence="1">
        <text>ATP + protein L-histidine = ADP + protein N-phospho-L-histidine.</text>
        <dbReference type="EC" id="2.7.13.3"/>
    </reaction>
</comment>
<feature type="domain" description="PAC" evidence="8">
    <location>
        <begin position="129"/>
        <end position="182"/>
    </location>
</feature>
<evidence type="ECO:0000313" key="9">
    <source>
        <dbReference type="EMBL" id="ADN15811.1"/>
    </source>
</evidence>
<sequence length="354" mass="41406">MQISLNIGKNTMTGLASEHQKQPQQNYQEDLLLLQAEIAKLKQENQEYLQKIKTLEEKERLLQLVLDNIPQLIFWKDKTSVFKGCNRLWAKAAGFSDPNQVMGKTDYDLYPNATNIEQYIEKDRQVITSGKSTETLEYKPNKDVWYNTKKIPIEDTQGNIVGILATIEDITGRKKAEEKLRLAEEKYRGIFENALEGIFQTTAAGVYMDINPAMARIYGYESPEEMKANVRDISTQIYANPQQREEFQRWIEETGQVKGFEYQTYRRDGTKIWVEENTRVVRNEQGQVLYYEGIIQDITQRKQEQEALKRQVQELRIEIDQQKRASQVAEITQTSYFQELQAEVDSLRLDEEEF</sequence>